<feature type="region of interest" description="Disordered" evidence="3">
    <location>
        <begin position="446"/>
        <end position="474"/>
    </location>
</feature>
<dbReference type="Pfam" id="PF17862">
    <property type="entry name" value="AAA_lid_3"/>
    <property type="match status" value="1"/>
</dbReference>
<dbReference type="Pfam" id="PF00004">
    <property type="entry name" value="AAA"/>
    <property type="match status" value="2"/>
</dbReference>
<dbReference type="InterPro" id="IPR041569">
    <property type="entry name" value="AAA_lid_3"/>
</dbReference>
<keyword evidence="2" id="KW-0067">ATP-binding</keyword>
<accession>A0ABR1L0H3</accession>
<dbReference type="EMBL" id="JBBPHU010000001">
    <property type="protein sequence ID" value="KAK7524587.1"/>
    <property type="molecule type" value="Genomic_DNA"/>
</dbReference>
<evidence type="ECO:0000259" key="4">
    <source>
        <dbReference type="SMART" id="SM00382"/>
    </source>
</evidence>
<dbReference type="PROSITE" id="PS00674">
    <property type="entry name" value="AAA"/>
    <property type="match status" value="1"/>
</dbReference>
<dbReference type="InterPro" id="IPR050168">
    <property type="entry name" value="AAA_ATPase_domain"/>
</dbReference>
<dbReference type="SMART" id="SM00382">
    <property type="entry name" value="AAA"/>
    <property type="match status" value="2"/>
</dbReference>
<dbReference type="InterPro" id="IPR027417">
    <property type="entry name" value="P-loop_NTPase"/>
</dbReference>
<feature type="compositionally biased region" description="Basic and acidic residues" evidence="3">
    <location>
        <begin position="447"/>
        <end position="467"/>
    </location>
</feature>
<organism evidence="5 6">
    <name type="scientific">Phyllosticta citriasiana</name>
    <dbReference type="NCBI Taxonomy" id="595635"/>
    <lineage>
        <taxon>Eukaryota</taxon>
        <taxon>Fungi</taxon>
        <taxon>Dikarya</taxon>
        <taxon>Ascomycota</taxon>
        <taxon>Pezizomycotina</taxon>
        <taxon>Dothideomycetes</taxon>
        <taxon>Dothideomycetes incertae sedis</taxon>
        <taxon>Botryosphaeriales</taxon>
        <taxon>Phyllostictaceae</taxon>
        <taxon>Phyllosticta</taxon>
    </lineage>
</organism>
<dbReference type="InterPro" id="IPR003960">
    <property type="entry name" value="ATPase_AAA_CS"/>
</dbReference>
<feature type="domain" description="AAA+ ATPase" evidence="4">
    <location>
        <begin position="244"/>
        <end position="375"/>
    </location>
</feature>
<dbReference type="InterPro" id="IPR003959">
    <property type="entry name" value="ATPase_AAA_core"/>
</dbReference>
<dbReference type="InterPro" id="IPR003593">
    <property type="entry name" value="AAA+_ATPase"/>
</dbReference>
<dbReference type="Gene3D" id="3.40.50.300">
    <property type="entry name" value="P-loop containing nucleotide triphosphate hydrolases"/>
    <property type="match status" value="2"/>
</dbReference>
<evidence type="ECO:0000256" key="2">
    <source>
        <dbReference type="ARBA" id="ARBA00022840"/>
    </source>
</evidence>
<protein>
    <submittedName>
        <fullName evidence="5">AAA family ATPase</fullName>
    </submittedName>
</protein>
<evidence type="ECO:0000256" key="3">
    <source>
        <dbReference type="SAM" id="MobiDB-lite"/>
    </source>
</evidence>
<dbReference type="Proteomes" id="UP001363622">
    <property type="component" value="Unassembled WGS sequence"/>
</dbReference>
<reference evidence="5 6" key="1">
    <citation type="submission" date="2024-04" db="EMBL/GenBank/DDBJ databases">
        <title>Phyllosticta paracitricarpa is synonymous to the EU quarantine fungus P. citricarpa based on phylogenomic analyses.</title>
        <authorList>
            <consortium name="Lawrence Berkeley National Laboratory"/>
            <person name="Van Ingen-Buijs V.A."/>
            <person name="Van Westerhoven A.C."/>
            <person name="Haridas S."/>
            <person name="Skiadas P."/>
            <person name="Martin F."/>
            <person name="Groenewald J.Z."/>
            <person name="Crous P.W."/>
            <person name="Seidl M.F."/>
        </authorList>
    </citation>
    <scope>NUCLEOTIDE SEQUENCE [LARGE SCALE GENOMIC DNA]</scope>
    <source>
        <strain evidence="5 6">CBS 123371</strain>
    </source>
</reference>
<dbReference type="SUPFAM" id="SSF52540">
    <property type="entry name" value="P-loop containing nucleoside triphosphate hydrolases"/>
    <property type="match status" value="2"/>
</dbReference>
<proteinExistence type="predicted"/>
<feature type="domain" description="AAA+ ATPase" evidence="4">
    <location>
        <begin position="551"/>
        <end position="687"/>
    </location>
</feature>
<name>A0ABR1L0H3_9PEZI</name>
<evidence type="ECO:0000313" key="5">
    <source>
        <dbReference type="EMBL" id="KAK7524587.1"/>
    </source>
</evidence>
<dbReference type="PANTHER" id="PTHR23077:SF27">
    <property type="entry name" value="ATPASE FAMILY GENE 2 PROTEIN HOMOLOG A"/>
    <property type="match status" value="1"/>
</dbReference>
<comment type="caution">
    <text evidence="5">The sequence shown here is derived from an EMBL/GenBank/DDBJ whole genome shotgun (WGS) entry which is preliminary data.</text>
</comment>
<keyword evidence="1" id="KW-0547">Nucleotide-binding</keyword>
<gene>
    <name evidence="5" type="ORF">IWZ03DRAFT_28128</name>
</gene>
<dbReference type="Gene3D" id="1.10.8.60">
    <property type="match status" value="2"/>
</dbReference>
<evidence type="ECO:0000313" key="6">
    <source>
        <dbReference type="Proteomes" id="UP001363622"/>
    </source>
</evidence>
<sequence>MDITPFRLRWASAKASTPPPRALDAGGLRVLMSMKNLKSLGLDIGDYCLLDQPDGSPKAVGVAWNTKADPKDQNRIAFIEEPLKDLYGLKLEDKVTISRFEPQRLQYAQKIHVQELEPGSSILPKEALEFWARVALCGLDAVLSKGTFAVTHPRSGRKVRFSVSQVEPPAEEPHTPYYCDYKSEVCLLQSGQVVSTTTAQEPIKFEISAEGIGGLHRQVLELNERLTTLTDTLRRQKYPALLKNSTGILLHGPSGTGKSLLLRQLSEAPWRKVINVDEPAGSSEKSHSALRKAFDEAVKAQPSLLVLDKLEHFAPRIEEGASSRVSLAGCIAAEIEKLGTARVLVVGTVTKLVNVDPVLRTPQHFSDEIEVPVPDSRARIEILKVLQDQDWPIRDWVAEEIGGRTHGFVGRDLLALYNKALKRAVDRRLEQEKRFSVNGLEQSFDAMKIENREHEDTNEPQQRKGDAQEAVETEPEEEYYDFLAPAQVKLEDFEAALLQVRPTAMNEVFLETPKVRFSDIGGSESVKQALREVTEWPFRYANDMGALDLQPQRGILLYGPPGCSKTLCAKAIATESSLNFLAVKGAELTSMYVGETERAVRDVFSKARAASPSILFFDEIDSIAASRTSGSHLSGMNVLTTLLNEMDGIESLKGVLVLAATNRPEILDPALMRPGRFDAILYVGLPDLEARRQILNATGMGRRPLGDDVDLDVMAERLEGYSGAEIVELCAEAARTRLRRRIERRAQDTGIPYVEMADFEAALEKVPKRITAEMVEAYEQWSVGDVKRL</sequence>
<keyword evidence="6" id="KW-1185">Reference proteome</keyword>
<dbReference type="PANTHER" id="PTHR23077">
    <property type="entry name" value="AAA-FAMILY ATPASE"/>
    <property type="match status" value="1"/>
</dbReference>
<evidence type="ECO:0000256" key="1">
    <source>
        <dbReference type="ARBA" id="ARBA00022741"/>
    </source>
</evidence>